<evidence type="ECO:0000313" key="3">
    <source>
        <dbReference type="EMBL" id="CAH1193702.1"/>
    </source>
</evidence>
<protein>
    <recommendedName>
        <fullName evidence="2">Copper amine oxidase-like N-terminal domain-containing protein</fullName>
    </recommendedName>
</protein>
<feature type="chain" id="PRO_5046922681" description="Copper amine oxidase-like N-terminal domain-containing protein" evidence="1">
    <location>
        <begin position="25"/>
        <end position="416"/>
    </location>
</feature>
<reference evidence="3" key="1">
    <citation type="submission" date="2022-01" db="EMBL/GenBank/DDBJ databases">
        <authorList>
            <person name="Criscuolo A."/>
        </authorList>
    </citation>
    <scope>NUCLEOTIDE SEQUENCE</scope>
    <source>
        <strain evidence="3">CIP111893</strain>
    </source>
</reference>
<dbReference type="Proteomes" id="UP000838686">
    <property type="component" value="Unassembled WGS sequence"/>
</dbReference>
<evidence type="ECO:0000256" key="1">
    <source>
        <dbReference type="SAM" id="SignalP"/>
    </source>
</evidence>
<comment type="caution">
    <text evidence="3">The sequence shown here is derived from an EMBL/GenBank/DDBJ whole genome shotgun (WGS) entry which is preliminary data.</text>
</comment>
<dbReference type="Pfam" id="PF07833">
    <property type="entry name" value="Cu_amine_oxidN1"/>
    <property type="match status" value="1"/>
</dbReference>
<dbReference type="InterPro" id="IPR012854">
    <property type="entry name" value="Cu_amine_oxidase-like_N"/>
</dbReference>
<accession>A0ABM9BSK2</accession>
<sequence length="416" mass="45596">MNKVTALLMSLVLLLAFGTAAQGAAEPAKPISVWLGEHQLQLDSQVPLIQQSTTLVPVEPLLKELGFTVSRDEQSKAVSGAKDNLTISIQAGKHAAVVNGQQVALLVAPKTIGKVTYAPVRFIAEAAGYKVLWNAELRTVVLQTQQASKGFLWKVENNGSTVYLLGSIHVASKEMYPLRPAIEQAFSEADYLTVEVDISKPIDAETQSLVASLSTYSDGTKLQDHISPESYKKVGEFLTGIGQKADAFDAFKPWNISLALNQIKWMNLGYDSSLGIDAYFLNKAKESMLPVLELESIKLQLELFDGFSPEFQEKQLLSSLESLTSGDSDIKQMSEAWAAGDEKALLESIQSLDEEEEEYTQKLLVDRNIPMTEHIDAYLKKGDNKTYFVVVGAAHLIGEWGIVPLLEGKGYTVARQ</sequence>
<keyword evidence="4" id="KW-1185">Reference proteome</keyword>
<feature type="signal peptide" evidence="1">
    <location>
        <begin position="1"/>
        <end position="24"/>
    </location>
</feature>
<dbReference type="Gene3D" id="3.30.457.10">
    <property type="entry name" value="Copper amine oxidase-like, N-terminal domain"/>
    <property type="match status" value="1"/>
</dbReference>
<dbReference type="Pfam" id="PF01963">
    <property type="entry name" value="TraB_PrgY_gumN"/>
    <property type="match status" value="1"/>
</dbReference>
<evidence type="ECO:0000259" key="2">
    <source>
        <dbReference type="Pfam" id="PF07833"/>
    </source>
</evidence>
<dbReference type="RefSeq" id="WP_236338783.1">
    <property type="nucleotide sequence ID" value="NZ_CAKMMF010000002.1"/>
</dbReference>
<keyword evidence="1" id="KW-0732">Signal</keyword>
<dbReference type="InterPro" id="IPR002816">
    <property type="entry name" value="TraB/PrgY/GumN_fam"/>
</dbReference>
<proteinExistence type="predicted"/>
<dbReference type="SUPFAM" id="SSF55383">
    <property type="entry name" value="Copper amine oxidase, domain N"/>
    <property type="match status" value="1"/>
</dbReference>
<name>A0ABM9BSK2_9BACL</name>
<evidence type="ECO:0000313" key="4">
    <source>
        <dbReference type="Proteomes" id="UP000838686"/>
    </source>
</evidence>
<organism evidence="3 4">
    <name type="scientific">Paenibacillus plantiphilus</name>
    <dbReference type="NCBI Taxonomy" id="2905650"/>
    <lineage>
        <taxon>Bacteria</taxon>
        <taxon>Bacillati</taxon>
        <taxon>Bacillota</taxon>
        <taxon>Bacilli</taxon>
        <taxon>Bacillales</taxon>
        <taxon>Paenibacillaceae</taxon>
        <taxon>Paenibacillus</taxon>
    </lineage>
</organism>
<gene>
    <name evidence="3" type="ORF">PAECIP111893_00532</name>
</gene>
<dbReference type="PANTHER" id="PTHR40590">
    <property type="entry name" value="CYTOPLASMIC PROTEIN-RELATED"/>
    <property type="match status" value="1"/>
</dbReference>
<dbReference type="InterPro" id="IPR036582">
    <property type="entry name" value="Mao_N_sf"/>
</dbReference>
<dbReference type="PANTHER" id="PTHR40590:SF1">
    <property type="entry name" value="CYTOPLASMIC PROTEIN"/>
    <property type="match status" value="1"/>
</dbReference>
<dbReference type="InterPro" id="IPR047111">
    <property type="entry name" value="YbaP-like"/>
</dbReference>
<dbReference type="CDD" id="cd14789">
    <property type="entry name" value="Tiki"/>
    <property type="match status" value="1"/>
</dbReference>
<feature type="domain" description="Copper amine oxidase-like N-terminal" evidence="2">
    <location>
        <begin position="44"/>
        <end position="141"/>
    </location>
</feature>
<dbReference type="EMBL" id="CAKMMF010000002">
    <property type="protein sequence ID" value="CAH1193702.1"/>
    <property type="molecule type" value="Genomic_DNA"/>
</dbReference>